<evidence type="ECO:0000256" key="1">
    <source>
        <dbReference type="SAM" id="MobiDB-lite"/>
    </source>
</evidence>
<feature type="compositionally biased region" description="Basic and acidic residues" evidence="1">
    <location>
        <begin position="377"/>
        <end position="389"/>
    </location>
</feature>
<protein>
    <submittedName>
        <fullName evidence="2">Uncharacterized protein</fullName>
    </submittedName>
</protein>
<organism evidence="2 3">
    <name type="scientific">Peltaster fructicola</name>
    <dbReference type="NCBI Taxonomy" id="286661"/>
    <lineage>
        <taxon>Eukaryota</taxon>
        <taxon>Fungi</taxon>
        <taxon>Dikarya</taxon>
        <taxon>Ascomycota</taxon>
        <taxon>Pezizomycotina</taxon>
        <taxon>Dothideomycetes</taxon>
        <taxon>Dothideomycetes incertae sedis</taxon>
        <taxon>Peltaster</taxon>
    </lineage>
</organism>
<gene>
    <name evidence="2" type="ORF">AMS68_001602</name>
</gene>
<dbReference type="Proteomes" id="UP000503462">
    <property type="component" value="Chromosome 1"/>
</dbReference>
<feature type="compositionally biased region" description="Low complexity" evidence="1">
    <location>
        <begin position="363"/>
        <end position="376"/>
    </location>
</feature>
<feature type="region of interest" description="Disordered" evidence="1">
    <location>
        <begin position="537"/>
        <end position="590"/>
    </location>
</feature>
<feature type="compositionally biased region" description="Polar residues" evidence="1">
    <location>
        <begin position="84"/>
        <end position="97"/>
    </location>
</feature>
<feature type="compositionally biased region" description="Low complexity" evidence="1">
    <location>
        <begin position="403"/>
        <end position="419"/>
    </location>
</feature>
<feature type="compositionally biased region" description="Basic and acidic residues" evidence="1">
    <location>
        <begin position="549"/>
        <end position="576"/>
    </location>
</feature>
<evidence type="ECO:0000313" key="2">
    <source>
        <dbReference type="EMBL" id="QIW96084.1"/>
    </source>
</evidence>
<name>A0A6H0XN72_9PEZI</name>
<feature type="region of interest" description="Disordered" evidence="1">
    <location>
        <begin position="65"/>
        <end position="97"/>
    </location>
</feature>
<feature type="region of interest" description="Disordered" evidence="1">
    <location>
        <begin position="486"/>
        <end position="515"/>
    </location>
</feature>
<keyword evidence="3" id="KW-1185">Reference proteome</keyword>
<sequence length="590" mass="64737">MRLVCENSGIIREARTGRPPVIRQPNPPSRANSQTGIARGRSNTAVGQVDLAVRARTPATTIVQVGRSTSRSQAPPMAPVAPHQRSSSMARRQSTGCTIPDCNDPECQSTRNTERRYVLQRPAAIPIQPSASTQSHPSLHSQPTVPSVPGATPRPRAHSFVATRPQSWAGIPYFSTYATPVPVSTPAPRGPPPSPSAYRNTQIPYQYPTYQPHAPYAAQSTYGHSASYMAPTQPHLSSPSETPFVPIFNPPPAPVVQPQVKEMYNARISLHGTQPTSVPREHQRLTRHGSISARVSTQPMPGSFPDDEDALSDSSMSDYYEDRYSPRKRDSKVMMPPPAPPSRPAQIMARPSARIPAHPAPHSSTSSSHSRSNSYVDSDRTPRQSDIRRQSSTTSSRSRHHSVSTSASSRRTPATTVSTESRVEYVTAEDQYGNRQQYSAEDYARLKRYEAQQKIKAQQTADAESYQYAINGSPDQLTLDNIRQMTDAPSAPRSRVSARSRRSAQSGTPSEGIKISYGETTMQVTGDARFKISHDVEGGPHLVISPGTGKEKSYYTETSKSSESRIDRSRLVDRDPGRRRRRSVLEGSAI</sequence>
<dbReference type="EMBL" id="CP051139">
    <property type="protein sequence ID" value="QIW96084.1"/>
    <property type="molecule type" value="Genomic_DNA"/>
</dbReference>
<feature type="compositionally biased region" description="Polar residues" evidence="1">
    <location>
        <begin position="29"/>
        <end position="45"/>
    </location>
</feature>
<evidence type="ECO:0000313" key="3">
    <source>
        <dbReference type="Proteomes" id="UP000503462"/>
    </source>
</evidence>
<accession>A0A6H0XN72</accession>
<feature type="compositionally biased region" description="Polar residues" evidence="1">
    <location>
        <begin position="129"/>
        <end position="145"/>
    </location>
</feature>
<feature type="compositionally biased region" description="Basic and acidic residues" evidence="1">
    <location>
        <begin position="320"/>
        <end position="332"/>
    </location>
</feature>
<feature type="region of interest" description="Disordered" evidence="1">
    <location>
        <begin position="1"/>
        <end position="45"/>
    </location>
</feature>
<proteinExistence type="predicted"/>
<feature type="region of interest" description="Disordered" evidence="1">
    <location>
        <begin position="128"/>
        <end position="157"/>
    </location>
</feature>
<reference evidence="2 3" key="1">
    <citation type="journal article" date="2016" name="Sci. Rep.">
        <title>Peltaster fructicola genome reveals evolution from an invasive phytopathogen to an ectophytic parasite.</title>
        <authorList>
            <person name="Xu C."/>
            <person name="Chen H."/>
            <person name="Gleason M.L."/>
            <person name="Xu J.R."/>
            <person name="Liu H."/>
            <person name="Zhang R."/>
            <person name="Sun G."/>
        </authorList>
    </citation>
    <scope>NUCLEOTIDE SEQUENCE [LARGE SCALE GENOMIC DNA]</scope>
    <source>
        <strain evidence="2 3">LNHT1506</strain>
    </source>
</reference>
<feature type="region of interest" description="Disordered" evidence="1">
    <location>
        <begin position="272"/>
        <end position="422"/>
    </location>
</feature>
<dbReference type="AlphaFoldDB" id="A0A6H0XN72"/>